<dbReference type="EMBL" id="CP042434">
    <property type="protein sequence ID" value="QEC73437.1"/>
    <property type="molecule type" value="Genomic_DNA"/>
</dbReference>
<dbReference type="Pfam" id="PF01872">
    <property type="entry name" value="RibD_C"/>
    <property type="match status" value="1"/>
</dbReference>
<reference evidence="2 3" key="1">
    <citation type="journal article" date="2017" name="Int. J. Syst. Evol. Microbiol.">
        <title>Arachidicoccus ginsenosidivorans sp. nov., with ginsenoside-converting activity isolated from ginseng cultivating soil.</title>
        <authorList>
            <person name="Siddiqi M.Z."/>
            <person name="Aslam Z."/>
            <person name="Im W.T."/>
        </authorList>
    </citation>
    <scope>NUCLEOTIDE SEQUENCE [LARGE SCALE GENOMIC DNA]</scope>
    <source>
        <strain evidence="2 3">Gsoil 809</strain>
    </source>
</reference>
<dbReference type="Gene3D" id="3.40.430.10">
    <property type="entry name" value="Dihydrofolate Reductase, subunit A"/>
    <property type="match status" value="1"/>
</dbReference>
<dbReference type="GO" id="GO:0008703">
    <property type="term" value="F:5-amino-6-(5-phosphoribosylamino)uracil reductase activity"/>
    <property type="evidence" value="ECO:0007669"/>
    <property type="project" value="InterPro"/>
</dbReference>
<dbReference type="Proteomes" id="UP000321291">
    <property type="component" value="Chromosome"/>
</dbReference>
<organism evidence="2 3">
    <name type="scientific">Arachidicoccus ginsenosidivorans</name>
    <dbReference type="NCBI Taxonomy" id="496057"/>
    <lineage>
        <taxon>Bacteria</taxon>
        <taxon>Pseudomonadati</taxon>
        <taxon>Bacteroidota</taxon>
        <taxon>Chitinophagia</taxon>
        <taxon>Chitinophagales</taxon>
        <taxon>Chitinophagaceae</taxon>
        <taxon>Arachidicoccus</taxon>
    </lineage>
</organism>
<protein>
    <submittedName>
        <fullName evidence="2">Dihydrofolate reductase</fullName>
    </submittedName>
</protein>
<dbReference type="RefSeq" id="WP_146785817.1">
    <property type="nucleotide sequence ID" value="NZ_CP042434.1"/>
</dbReference>
<proteinExistence type="predicted"/>
<dbReference type="PANTHER" id="PTHR38011:SF11">
    <property type="entry name" value="2,5-DIAMINO-6-RIBOSYLAMINO-4(3H)-PYRIMIDINONE 5'-PHOSPHATE REDUCTASE"/>
    <property type="match status" value="1"/>
</dbReference>
<dbReference type="GO" id="GO:0009231">
    <property type="term" value="P:riboflavin biosynthetic process"/>
    <property type="evidence" value="ECO:0007669"/>
    <property type="project" value="InterPro"/>
</dbReference>
<keyword evidence="3" id="KW-1185">Reference proteome</keyword>
<evidence type="ECO:0000259" key="1">
    <source>
        <dbReference type="Pfam" id="PF01872"/>
    </source>
</evidence>
<dbReference type="InterPro" id="IPR024072">
    <property type="entry name" value="DHFR-like_dom_sf"/>
</dbReference>
<gene>
    <name evidence="2" type="ORF">FSB73_19020</name>
</gene>
<dbReference type="KEGG" id="agi:FSB73_19020"/>
<accession>A0A5B8VP85</accession>
<sequence length="198" mass="21432">MRKLFVKMSMSLDGFVATENGNMDWVFRSSDEKSRNWAVSLSEEAGLIIMGRKSFHQMAPYWPGAQGPFAAPMNSIQKAVFTLKGYDAASSLSEEIIQLPTAATWAGARVFSGDLTSEIQGLKQEEGKPVMAIGGADFVQSLLTTGEVDQLQLAIHPVILGSGLSIFTGVTQQLDLKLLDVKSFPGGIVVHTYQPTYA</sequence>
<name>A0A5B8VP85_9BACT</name>
<dbReference type="SUPFAM" id="SSF53597">
    <property type="entry name" value="Dihydrofolate reductase-like"/>
    <property type="match status" value="1"/>
</dbReference>
<dbReference type="PANTHER" id="PTHR38011">
    <property type="entry name" value="DIHYDROFOLATE REDUCTASE FAMILY PROTEIN (AFU_ORTHOLOGUE AFUA_8G06820)"/>
    <property type="match status" value="1"/>
</dbReference>
<dbReference type="AlphaFoldDB" id="A0A5B8VP85"/>
<dbReference type="InterPro" id="IPR002734">
    <property type="entry name" value="RibDG_C"/>
</dbReference>
<dbReference type="InterPro" id="IPR050765">
    <property type="entry name" value="Riboflavin_Biosynth_HTPR"/>
</dbReference>
<dbReference type="OrthoDB" id="195113at2"/>
<evidence type="ECO:0000313" key="2">
    <source>
        <dbReference type="EMBL" id="QEC73437.1"/>
    </source>
</evidence>
<feature type="domain" description="Bacterial bifunctional deaminase-reductase C-terminal" evidence="1">
    <location>
        <begin position="2"/>
        <end position="190"/>
    </location>
</feature>
<evidence type="ECO:0000313" key="3">
    <source>
        <dbReference type="Proteomes" id="UP000321291"/>
    </source>
</evidence>